<proteinExistence type="predicted"/>
<sequence length="96" mass="10349">MKIIIRPEPDLAPLPAETTDRIELIPVGSFRLKDSRGRKVVTLAVSTVTDLQTARDAGKLTPAMEDWATQRASKDLAEFDHRAASAPQSPTLAPAG</sequence>
<dbReference type="OrthoDB" id="7306769at2"/>
<evidence type="ECO:0000313" key="2">
    <source>
        <dbReference type="Proteomes" id="UP000249165"/>
    </source>
</evidence>
<organism evidence="1 2">
    <name type="scientific">Salipiger aestuarii</name>
    <dbReference type="NCBI Taxonomy" id="568098"/>
    <lineage>
        <taxon>Bacteria</taxon>
        <taxon>Pseudomonadati</taxon>
        <taxon>Pseudomonadota</taxon>
        <taxon>Alphaproteobacteria</taxon>
        <taxon>Rhodobacterales</taxon>
        <taxon>Roseobacteraceae</taxon>
        <taxon>Salipiger</taxon>
    </lineage>
</organism>
<dbReference type="AlphaFoldDB" id="A0A327Y2P1"/>
<dbReference type="RefSeq" id="WP_009505733.1">
    <property type="nucleotide sequence ID" value="NZ_LIQE01000047.1"/>
</dbReference>
<dbReference type="Proteomes" id="UP000249165">
    <property type="component" value="Unassembled WGS sequence"/>
</dbReference>
<keyword evidence="2" id="KW-1185">Reference proteome</keyword>
<gene>
    <name evidence="1" type="ORF">ATI53_10223</name>
</gene>
<accession>A0A327Y2P1</accession>
<evidence type="ECO:0000313" key="1">
    <source>
        <dbReference type="EMBL" id="RAK15468.1"/>
    </source>
</evidence>
<reference evidence="1 2" key="1">
    <citation type="submission" date="2018-06" db="EMBL/GenBank/DDBJ databases">
        <title>Genomic Encyclopedia of Archaeal and Bacterial Type Strains, Phase II (KMG-II): from individual species to whole genera.</title>
        <authorList>
            <person name="Goeker M."/>
        </authorList>
    </citation>
    <scope>NUCLEOTIDE SEQUENCE [LARGE SCALE GENOMIC DNA]</scope>
    <source>
        <strain evidence="1 2">DSM 22011</strain>
    </source>
</reference>
<protein>
    <submittedName>
        <fullName evidence="1">Mu-like prophage I protein</fullName>
    </submittedName>
</protein>
<name>A0A327Y2P1_9RHOB</name>
<dbReference type="EMBL" id="QLMG01000022">
    <property type="protein sequence ID" value="RAK15468.1"/>
    <property type="molecule type" value="Genomic_DNA"/>
</dbReference>
<comment type="caution">
    <text evidence="1">The sequence shown here is derived from an EMBL/GenBank/DDBJ whole genome shotgun (WGS) entry which is preliminary data.</text>
</comment>